<accession>A0A1H7W4A4</accession>
<evidence type="ECO:0000313" key="2">
    <source>
        <dbReference type="Proteomes" id="UP000182719"/>
    </source>
</evidence>
<sequence>MVGCLQAEWPSSALSSKSAFGILIHRICYTNIAHMDEWTPVFVLPNVELEEAIEGGPAVLAPAHDPRVIVLCQEYASLSTFLNRFTDAFGESCAPTVLLRRLDAPATFRTIDALSSFRNLIALSVIPYGRAFALNDWSGEEIFFGESFAFYPWMIEEPYEVLKCKTPAVTELQDVQLFRGQSLPGLPISSLERSYIDRPLFQELLMRWRRRYESAEPSRSDIALFRSLNMAYHASLMPAAGDTTFYDVGRIVALWVSAFEILAHPGEDGRVNRNKVLELIKQMVWQNPDCESPIIDPSGKTERREPLAFWICNALYECRNSFIHGNPVSADSLRLPVSDRVLFSYAAPLYRIVLTVFLQLKFNRSLPSMKDTKEISLYLTEKREFFDFQIAFEDALLTAYQSKKKDRE</sequence>
<organism evidence="1 2">
    <name type="scientific">Stigmatella aurantiaca</name>
    <dbReference type="NCBI Taxonomy" id="41"/>
    <lineage>
        <taxon>Bacteria</taxon>
        <taxon>Pseudomonadati</taxon>
        <taxon>Myxococcota</taxon>
        <taxon>Myxococcia</taxon>
        <taxon>Myxococcales</taxon>
        <taxon>Cystobacterineae</taxon>
        <taxon>Archangiaceae</taxon>
        <taxon>Stigmatella</taxon>
    </lineage>
</organism>
<reference evidence="2" key="1">
    <citation type="submission" date="2016-10" db="EMBL/GenBank/DDBJ databases">
        <authorList>
            <person name="Varghese N."/>
            <person name="Submissions S."/>
        </authorList>
    </citation>
    <scope>NUCLEOTIDE SEQUENCE [LARGE SCALE GENOMIC DNA]</scope>
    <source>
        <strain evidence="2">DSM 17044</strain>
    </source>
</reference>
<evidence type="ECO:0000313" key="1">
    <source>
        <dbReference type="EMBL" id="SEM15818.1"/>
    </source>
</evidence>
<dbReference type="Proteomes" id="UP000182719">
    <property type="component" value="Unassembled WGS sequence"/>
</dbReference>
<proteinExistence type="predicted"/>
<gene>
    <name evidence="1" type="ORF">SAMN05444354_112129</name>
</gene>
<keyword evidence="2" id="KW-1185">Reference proteome</keyword>
<protein>
    <recommendedName>
        <fullName evidence="3">Apea-like HEPN domain-containing protein</fullName>
    </recommendedName>
</protein>
<dbReference type="EMBL" id="FOAP01000012">
    <property type="protein sequence ID" value="SEM15818.1"/>
    <property type="molecule type" value="Genomic_DNA"/>
</dbReference>
<name>A0A1H7W4A4_STIAU</name>
<dbReference type="AlphaFoldDB" id="A0A1H7W4A4"/>
<evidence type="ECO:0008006" key="3">
    <source>
        <dbReference type="Google" id="ProtNLM"/>
    </source>
</evidence>